<keyword evidence="5" id="KW-0653">Protein transport</keyword>
<keyword evidence="8 10" id="KW-0472">Membrane</keyword>
<dbReference type="PANTHER" id="PTHR12952:SF0">
    <property type="entry name" value="PROTEIN SYS1 HOMOLOG"/>
    <property type="match status" value="1"/>
</dbReference>
<evidence type="ECO:0000256" key="3">
    <source>
        <dbReference type="ARBA" id="ARBA00022448"/>
    </source>
</evidence>
<dbReference type="GO" id="GO:0000139">
    <property type="term" value="C:Golgi membrane"/>
    <property type="evidence" value="ECO:0007669"/>
    <property type="project" value="UniProtKB-SubCell"/>
</dbReference>
<dbReference type="EMBL" id="PKSL01000003">
    <property type="protein sequence ID" value="POW17317.1"/>
    <property type="molecule type" value="Genomic_DNA"/>
</dbReference>
<proteinExistence type="inferred from homology"/>
<evidence type="ECO:0000256" key="9">
    <source>
        <dbReference type="SAM" id="MobiDB-lite"/>
    </source>
</evidence>
<evidence type="ECO:0000313" key="12">
    <source>
        <dbReference type="Proteomes" id="UP000239156"/>
    </source>
</evidence>
<evidence type="ECO:0000256" key="4">
    <source>
        <dbReference type="ARBA" id="ARBA00022692"/>
    </source>
</evidence>
<evidence type="ECO:0000256" key="2">
    <source>
        <dbReference type="ARBA" id="ARBA00008160"/>
    </source>
</evidence>
<accession>A0A2S4W6K5</accession>
<dbReference type="Proteomes" id="UP000239156">
    <property type="component" value="Unassembled WGS sequence"/>
</dbReference>
<comment type="caution">
    <text evidence="11">The sequence shown here is derived from an EMBL/GenBank/DDBJ whole genome shotgun (WGS) entry which is preliminary data.</text>
</comment>
<keyword evidence="7" id="KW-0333">Golgi apparatus</keyword>
<keyword evidence="12" id="KW-1185">Reference proteome</keyword>
<evidence type="ECO:0000256" key="7">
    <source>
        <dbReference type="ARBA" id="ARBA00023034"/>
    </source>
</evidence>
<name>A0A2S4W6K5_9BASI</name>
<gene>
    <name evidence="11" type="ORF">PSTT_00616</name>
</gene>
<evidence type="ECO:0000256" key="10">
    <source>
        <dbReference type="SAM" id="Phobius"/>
    </source>
</evidence>
<feature type="region of interest" description="Disordered" evidence="9">
    <location>
        <begin position="83"/>
        <end position="108"/>
    </location>
</feature>
<dbReference type="VEuPathDB" id="FungiDB:PSHT_07548"/>
<reference evidence="11" key="1">
    <citation type="submission" date="2017-12" db="EMBL/GenBank/DDBJ databases">
        <title>Gene loss provides genomic basis for host adaptation in cereal stripe rust fungi.</title>
        <authorList>
            <person name="Xia C."/>
        </authorList>
    </citation>
    <scope>NUCLEOTIDE SEQUENCE [LARGE SCALE GENOMIC DNA]</scope>
    <source>
        <strain evidence="11">93-210</strain>
    </source>
</reference>
<feature type="transmembrane region" description="Helical" evidence="10">
    <location>
        <begin position="124"/>
        <end position="144"/>
    </location>
</feature>
<keyword evidence="4 10" id="KW-0812">Transmembrane</keyword>
<keyword evidence="3" id="KW-0813">Transport</keyword>
<dbReference type="GO" id="GO:0034067">
    <property type="term" value="P:protein localization to Golgi apparatus"/>
    <property type="evidence" value="ECO:0007669"/>
    <property type="project" value="TreeGrafter"/>
</dbReference>
<dbReference type="GO" id="GO:0043001">
    <property type="term" value="P:Golgi to plasma membrane protein transport"/>
    <property type="evidence" value="ECO:0007669"/>
    <property type="project" value="TreeGrafter"/>
</dbReference>
<dbReference type="AlphaFoldDB" id="A0A2S4W6K5"/>
<evidence type="ECO:0000256" key="5">
    <source>
        <dbReference type="ARBA" id="ARBA00022927"/>
    </source>
</evidence>
<comment type="similarity">
    <text evidence="2">Belongs to the SYS1 family.</text>
</comment>
<dbReference type="GO" id="GO:0006895">
    <property type="term" value="P:Golgi to endosome transport"/>
    <property type="evidence" value="ECO:0007669"/>
    <property type="project" value="TreeGrafter"/>
</dbReference>
<protein>
    <submittedName>
        <fullName evidence="11">Uncharacterized protein</fullName>
    </submittedName>
</protein>
<evidence type="ECO:0000256" key="6">
    <source>
        <dbReference type="ARBA" id="ARBA00022989"/>
    </source>
</evidence>
<evidence type="ECO:0000313" key="11">
    <source>
        <dbReference type="EMBL" id="POW17317.1"/>
    </source>
</evidence>
<feature type="transmembrane region" description="Helical" evidence="10">
    <location>
        <begin position="277"/>
        <end position="296"/>
    </location>
</feature>
<keyword evidence="6 10" id="KW-1133">Transmembrane helix</keyword>
<dbReference type="VEuPathDB" id="FungiDB:PSTT_00616"/>
<dbReference type="PANTHER" id="PTHR12952">
    <property type="entry name" value="SYS1"/>
    <property type="match status" value="1"/>
</dbReference>
<evidence type="ECO:0000256" key="1">
    <source>
        <dbReference type="ARBA" id="ARBA00004653"/>
    </source>
</evidence>
<dbReference type="GO" id="GO:0005802">
    <property type="term" value="C:trans-Golgi network"/>
    <property type="evidence" value="ECO:0007669"/>
    <property type="project" value="TreeGrafter"/>
</dbReference>
<dbReference type="GO" id="GO:0005829">
    <property type="term" value="C:cytosol"/>
    <property type="evidence" value="ECO:0007669"/>
    <property type="project" value="GOC"/>
</dbReference>
<dbReference type="InterPro" id="IPR019185">
    <property type="entry name" value="Integral_membrane_SYS1-rel"/>
</dbReference>
<organism evidence="11 12">
    <name type="scientific">Puccinia striiformis</name>
    <dbReference type="NCBI Taxonomy" id="27350"/>
    <lineage>
        <taxon>Eukaryota</taxon>
        <taxon>Fungi</taxon>
        <taxon>Dikarya</taxon>
        <taxon>Basidiomycota</taxon>
        <taxon>Pucciniomycotina</taxon>
        <taxon>Pucciniomycetes</taxon>
        <taxon>Pucciniales</taxon>
        <taxon>Pucciniaceae</taxon>
        <taxon>Puccinia</taxon>
    </lineage>
</organism>
<feature type="non-terminal residue" evidence="11">
    <location>
        <position position="1"/>
    </location>
</feature>
<dbReference type="Pfam" id="PF09801">
    <property type="entry name" value="SYS1"/>
    <property type="match status" value="1"/>
</dbReference>
<sequence length="374" mass="42030">FYGRAVLCTRARVDRPDRTTVIVCWLGVAGIDGREQPRRIKNKKMNPVKTDGEELHSETEELSPIVTTLDISAGTAALPLLPPALPPPPQHHQHQHHYQPVNKQPQAGWKSDTRNFRIQGWDPILIISQILAIQALHYLILSIITPPMLRIFAKPGPLEYEGGAFNVAMIIDWRAMSGSSTLHLPTTHLQKTDTWNGFGKLPESLGRKTTPRIGTGSHSAYLDLDPTRDNLDHRNRSSIPSSHLDLINLTADQLGPDWISHNQLLHSSAFSPDSGRAWVISIAWLISSLIGVIILYEIVRRPKQIMDHSLTTSLNHLILTTYYSSHLPSSIWFYFVLLSSSILQILVTEHICVKREFRDGLGVGWKVDHRPDDS</sequence>
<comment type="subcellular location">
    <subcellularLocation>
        <location evidence="1">Golgi apparatus membrane</location>
        <topology evidence="1">Multi-pass membrane protein</topology>
    </subcellularLocation>
</comment>
<evidence type="ECO:0000256" key="8">
    <source>
        <dbReference type="ARBA" id="ARBA00023136"/>
    </source>
</evidence>